<dbReference type="GeneID" id="20346804"/>
<feature type="compositionally biased region" description="Basic and acidic residues" evidence="1">
    <location>
        <begin position="81"/>
        <end position="106"/>
    </location>
</feature>
<reference evidence="3" key="4">
    <citation type="journal article" date="2015" name="G3 (Bethesda)">
        <title>Genome sequences of three phytopathogenic species of the Magnaporthaceae family of fungi.</title>
        <authorList>
            <person name="Okagaki L.H."/>
            <person name="Nunes C.C."/>
            <person name="Sailsbery J."/>
            <person name="Clay B."/>
            <person name="Brown D."/>
            <person name="John T."/>
            <person name="Oh Y."/>
            <person name="Young N."/>
            <person name="Fitzgerald M."/>
            <person name="Haas B.J."/>
            <person name="Zeng Q."/>
            <person name="Young S."/>
            <person name="Adiconis X."/>
            <person name="Fan L."/>
            <person name="Levin J.Z."/>
            <person name="Mitchell T.K."/>
            <person name="Okubara P.A."/>
            <person name="Farman M.L."/>
            <person name="Kohn L.M."/>
            <person name="Birren B."/>
            <person name="Ma L.-J."/>
            <person name="Dean R.A."/>
        </authorList>
    </citation>
    <scope>NUCLEOTIDE SEQUENCE</scope>
    <source>
        <strain evidence="3">R3-111a-1</strain>
    </source>
</reference>
<reference evidence="2" key="3">
    <citation type="submission" date="2010-09" db="EMBL/GenBank/DDBJ databases">
        <title>Annotation of Gaeumannomyces graminis var. tritici R3-111a-1.</title>
        <authorList>
            <consortium name="The Broad Institute Genome Sequencing Platform"/>
            <person name="Ma L.-J."/>
            <person name="Dead R."/>
            <person name="Young S.K."/>
            <person name="Zeng Q."/>
            <person name="Gargeya S."/>
            <person name="Fitzgerald M."/>
            <person name="Haas B."/>
            <person name="Abouelleil A."/>
            <person name="Alvarado L."/>
            <person name="Arachchi H.M."/>
            <person name="Berlin A."/>
            <person name="Brown A."/>
            <person name="Chapman S.B."/>
            <person name="Chen Z."/>
            <person name="Dunbar C."/>
            <person name="Freedman E."/>
            <person name="Gearin G."/>
            <person name="Gellesch M."/>
            <person name="Goldberg J."/>
            <person name="Griggs A."/>
            <person name="Gujja S."/>
            <person name="Heiman D."/>
            <person name="Howarth C."/>
            <person name="Larson L."/>
            <person name="Lui A."/>
            <person name="MacDonald P.J.P."/>
            <person name="Mehta T."/>
            <person name="Montmayeur A."/>
            <person name="Murphy C."/>
            <person name="Neiman D."/>
            <person name="Pearson M."/>
            <person name="Priest M."/>
            <person name="Roberts A."/>
            <person name="Saif S."/>
            <person name="Shea T."/>
            <person name="Shenoy N."/>
            <person name="Sisk P."/>
            <person name="Stolte C."/>
            <person name="Sykes S."/>
            <person name="Yandava C."/>
            <person name="Wortman J."/>
            <person name="Nusbaum C."/>
            <person name="Birren B."/>
        </authorList>
    </citation>
    <scope>NUCLEOTIDE SEQUENCE</scope>
    <source>
        <strain evidence="2">R3-111a-1</strain>
    </source>
</reference>
<evidence type="ECO:0000313" key="3">
    <source>
        <dbReference type="EnsemblFungi" id="EJT76427"/>
    </source>
</evidence>
<dbReference type="HOGENOM" id="CLU_1768185_0_0_1"/>
<reference evidence="2" key="2">
    <citation type="submission" date="2010-07" db="EMBL/GenBank/DDBJ databases">
        <authorList>
            <consortium name="The Broad Institute Genome Sequencing Platform"/>
            <consortium name="Broad Institute Genome Sequencing Center for Infectious Disease"/>
            <person name="Ma L.-J."/>
            <person name="Dead R."/>
            <person name="Young S."/>
            <person name="Zeng Q."/>
            <person name="Koehrsen M."/>
            <person name="Alvarado L."/>
            <person name="Berlin A."/>
            <person name="Chapman S.B."/>
            <person name="Chen Z."/>
            <person name="Freedman E."/>
            <person name="Gellesch M."/>
            <person name="Goldberg J."/>
            <person name="Griggs A."/>
            <person name="Gujja S."/>
            <person name="Heilman E.R."/>
            <person name="Heiman D."/>
            <person name="Hepburn T."/>
            <person name="Howarth C."/>
            <person name="Jen D."/>
            <person name="Larson L."/>
            <person name="Mehta T."/>
            <person name="Neiman D."/>
            <person name="Pearson M."/>
            <person name="Roberts A."/>
            <person name="Saif S."/>
            <person name="Shea T."/>
            <person name="Shenoy N."/>
            <person name="Sisk P."/>
            <person name="Stolte C."/>
            <person name="Sykes S."/>
            <person name="Walk T."/>
            <person name="White J."/>
            <person name="Yandava C."/>
            <person name="Haas B."/>
            <person name="Nusbaum C."/>
            <person name="Birren B."/>
        </authorList>
    </citation>
    <scope>NUCLEOTIDE SEQUENCE</scope>
    <source>
        <strain evidence="2">R3-111a-1</strain>
    </source>
</reference>
<protein>
    <submittedName>
        <fullName evidence="2 3">Uncharacterized protein</fullName>
    </submittedName>
</protein>
<organism evidence="2">
    <name type="scientific">Gaeumannomyces tritici (strain R3-111a-1)</name>
    <name type="common">Wheat and barley take-all root rot fungus</name>
    <name type="synonym">Gaeumannomyces graminis var. tritici</name>
    <dbReference type="NCBI Taxonomy" id="644352"/>
    <lineage>
        <taxon>Eukaryota</taxon>
        <taxon>Fungi</taxon>
        <taxon>Dikarya</taxon>
        <taxon>Ascomycota</taxon>
        <taxon>Pezizomycotina</taxon>
        <taxon>Sordariomycetes</taxon>
        <taxon>Sordariomycetidae</taxon>
        <taxon>Magnaporthales</taxon>
        <taxon>Magnaporthaceae</taxon>
        <taxon>Gaeumannomyces</taxon>
    </lineage>
</organism>
<reference evidence="4" key="1">
    <citation type="submission" date="2010-07" db="EMBL/GenBank/DDBJ databases">
        <title>The genome sequence of Gaeumannomyces graminis var. tritici strain R3-111a-1.</title>
        <authorList>
            <consortium name="The Broad Institute Genome Sequencing Platform"/>
            <person name="Ma L.-J."/>
            <person name="Dead R."/>
            <person name="Young S."/>
            <person name="Zeng Q."/>
            <person name="Koehrsen M."/>
            <person name="Alvarado L."/>
            <person name="Berlin A."/>
            <person name="Chapman S.B."/>
            <person name="Chen Z."/>
            <person name="Freedman E."/>
            <person name="Gellesch M."/>
            <person name="Goldberg J."/>
            <person name="Griggs A."/>
            <person name="Gujja S."/>
            <person name="Heilman E.R."/>
            <person name="Heiman D."/>
            <person name="Hepburn T."/>
            <person name="Howarth C."/>
            <person name="Jen D."/>
            <person name="Larson L."/>
            <person name="Mehta T."/>
            <person name="Neiman D."/>
            <person name="Pearson M."/>
            <person name="Roberts A."/>
            <person name="Saif S."/>
            <person name="Shea T."/>
            <person name="Shenoy N."/>
            <person name="Sisk P."/>
            <person name="Stolte C."/>
            <person name="Sykes S."/>
            <person name="Walk T."/>
            <person name="White J."/>
            <person name="Yandava C."/>
            <person name="Haas B."/>
            <person name="Nusbaum C."/>
            <person name="Birren B."/>
        </authorList>
    </citation>
    <scope>NUCLEOTIDE SEQUENCE [LARGE SCALE GENOMIC DNA]</scope>
    <source>
        <strain evidence="4">R3-111a-1</strain>
    </source>
</reference>
<gene>
    <name evidence="3" type="primary">20346804</name>
    <name evidence="2" type="ORF">GGTG_06346</name>
</gene>
<proteinExistence type="predicted"/>
<sequence length="147" mass="16570">MDLSHSRVQPSIILSSTEVTALDPEELRTADWFKAERPESVSSIQVSHGEFPKMPDLDPGGLSFTCPYCFLVFPIRGAGHSHHDSPVARPNAREESRQGTKRLEKHQWRPAFVKHGMVRKQEGLQSCPFCGGFPEGIKRRFPDRQSS</sequence>
<dbReference type="eggNOG" id="KOG0504">
    <property type="taxonomic scope" value="Eukaryota"/>
</dbReference>
<evidence type="ECO:0000313" key="4">
    <source>
        <dbReference type="Proteomes" id="UP000006039"/>
    </source>
</evidence>
<dbReference type="VEuPathDB" id="FungiDB:GGTG_06346"/>
<dbReference type="RefSeq" id="XP_009222427.1">
    <property type="nucleotide sequence ID" value="XM_009224163.1"/>
</dbReference>
<accession>J3NYJ4</accession>
<reference evidence="3" key="5">
    <citation type="submission" date="2018-04" db="UniProtKB">
        <authorList>
            <consortium name="EnsemblFungi"/>
        </authorList>
    </citation>
    <scope>IDENTIFICATION</scope>
    <source>
        <strain evidence="3">R3-111a-1</strain>
    </source>
</reference>
<dbReference type="EMBL" id="GL385397">
    <property type="protein sequence ID" value="EJT76427.1"/>
    <property type="molecule type" value="Genomic_DNA"/>
</dbReference>
<dbReference type="OrthoDB" id="20872at2759"/>
<evidence type="ECO:0000313" key="2">
    <source>
        <dbReference type="EMBL" id="EJT76427.1"/>
    </source>
</evidence>
<dbReference type="EnsemblFungi" id="EJT76427">
    <property type="protein sequence ID" value="EJT76427"/>
    <property type="gene ID" value="GGTG_06346"/>
</dbReference>
<keyword evidence="4" id="KW-1185">Reference proteome</keyword>
<dbReference type="AlphaFoldDB" id="J3NYJ4"/>
<evidence type="ECO:0000256" key="1">
    <source>
        <dbReference type="SAM" id="MobiDB-lite"/>
    </source>
</evidence>
<name>J3NYJ4_GAET3</name>
<feature type="region of interest" description="Disordered" evidence="1">
    <location>
        <begin position="80"/>
        <end position="106"/>
    </location>
</feature>
<dbReference type="Proteomes" id="UP000006039">
    <property type="component" value="Unassembled WGS sequence"/>
</dbReference>
<dbReference type="STRING" id="644352.J3NYJ4"/>